<accession>A0A5M3ZB27</accession>
<proteinExistence type="predicted"/>
<gene>
    <name evidence="2" type="ORF">ATEIFO6365_0012021100</name>
</gene>
<dbReference type="VEuPathDB" id="FungiDB:ATEG_08237"/>
<protein>
    <recommendedName>
        <fullName evidence="1">AttH domain-containing protein</fullName>
    </recommendedName>
</protein>
<dbReference type="Proteomes" id="UP000452235">
    <property type="component" value="Unassembled WGS sequence"/>
</dbReference>
<comment type="caution">
    <text evidence="2">The sequence shown here is derived from an EMBL/GenBank/DDBJ whole genome shotgun (WGS) entry which is preliminary data.</text>
</comment>
<dbReference type="AlphaFoldDB" id="A0A5M3ZB27"/>
<name>A0A5M3ZB27_ASPTE</name>
<dbReference type="Pfam" id="PF07143">
    <property type="entry name" value="CrtC"/>
    <property type="match status" value="1"/>
</dbReference>
<dbReference type="InterPro" id="IPR010791">
    <property type="entry name" value="AttH_dom"/>
</dbReference>
<dbReference type="InterPro" id="IPR053112">
    <property type="entry name" value="Fungal_Dehydratase/Hydratase"/>
</dbReference>
<dbReference type="OrthoDB" id="5295747at2759"/>
<dbReference type="SUPFAM" id="SSF159245">
    <property type="entry name" value="AttH-like"/>
    <property type="match status" value="1"/>
</dbReference>
<evidence type="ECO:0000313" key="3">
    <source>
        <dbReference type="Proteomes" id="UP000452235"/>
    </source>
</evidence>
<evidence type="ECO:0000259" key="1">
    <source>
        <dbReference type="Pfam" id="PF07143"/>
    </source>
</evidence>
<dbReference type="PANTHER" id="PTHR40617:SF1">
    <property type="entry name" value="ATTH DOMAIN-CONTAINING PROTEIN-RELATED"/>
    <property type="match status" value="1"/>
</dbReference>
<dbReference type="Gene3D" id="2.40.370.10">
    <property type="entry name" value="AttH-like domain"/>
    <property type="match status" value="2"/>
</dbReference>
<feature type="domain" description="AttH" evidence="1">
    <location>
        <begin position="91"/>
        <end position="212"/>
    </location>
</feature>
<evidence type="ECO:0000313" key="2">
    <source>
        <dbReference type="EMBL" id="GFF20455.1"/>
    </source>
</evidence>
<dbReference type="InterPro" id="IPR023374">
    <property type="entry name" value="AttH-like_dom_sf"/>
</dbReference>
<dbReference type="PANTHER" id="PTHR40617">
    <property type="entry name" value="TERPENE CYCLASE ASQC"/>
    <property type="match status" value="1"/>
</dbReference>
<keyword evidence="3" id="KW-1185">Reference proteome</keyword>
<sequence length="359" mass="39360">MSAWKLLMALMPCMALAAKTLYRPENISFDSNLDKLPTLFNLTASLTAAQKPTSDSFWTSTFATDTNGHTYFVITHMIGSRTVITRSAFLDLETHVYSQIQNISHNVTTYNPTTGFLDAHPTGFYIAALNDGEKLSGLHVESNVPGVHINFTLDINTPALINAGSGAFTLVDVYTYEWALPAAKTSGTLTINGTTVTLDPAKSISWFDRQWGPSLQPVNTATTPTSGSWHWIQLHIKGSPLDVPLSGWVVDYKDRPPVQFATIREAPGIQKYLSVASLVPGGRTWTSPYTNITYDLNYTLTLQDGSFFHLEVVADDQEMHSTNGASPVYEGYLDFHGIYKGVRVSGYGLVEIVTGFTVS</sequence>
<reference evidence="2 3" key="1">
    <citation type="submission" date="2020-01" db="EMBL/GenBank/DDBJ databases">
        <title>Aspergillus terreus IFO 6365 whole genome shotgun sequence.</title>
        <authorList>
            <person name="Kanamasa S."/>
            <person name="Takahashi H."/>
        </authorList>
    </citation>
    <scope>NUCLEOTIDE SEQUENCE [LARGE SCALE GENOMIC DNA]</scope>
    <source>
        <strain evidence="2 3">IFO 6365</strain>
    </source>
</reference>
<dbReference type="EMBL" id="BLJY01000012">
    <property type="protein sequence ID" value="GFF20455.1"/>
    <property type="molecule type" value="Genomic_DNA"/>
</dbReference>
<organism evidence="2 3">
    <name type="scientific">Aspergillus terreus</name>
    <dbReference type="NCBI Taxonomy" id="33178"/>
    <lineage>
        <taxon>Eukaryota</taxon>
        <taxon>Fungi</taxon>
        <taxon>Dikarya</taxon>
        <taxon>Ascomycota</taxon>
        <taxon>Pezizomycotina</taxon>
        <taxon>Eurotiomycetes</taxon>
        <taxon>Eurotiomycetidae</taxon>
        <taxon>Eurotiales</taxon>
        <taxon>Aspergillaceae</taxon>
        <taxon>Aspergillus</taxon>
        <taxon>Aspergillus subgen. Circumdati</taxon>
    </lineage>
</organism>